<dbReference type="GO" id="GO:0050660">
    <property type="term" value="F:flavin adenine dinucleotide binding"/>
    <property type="evidence" value="ECO:0007669"/>
    <property type="project" value="InterPro"/>
</dbReference>
<protein>
    <submittedName>
        <fullName evidence="6">GMC family oxidoreductase N-terminal domain-containing protein</fullName>
    </submittedName>
</protein>
<dbReference type="PIRSF" id="PIRSF000137">
    <property type="entry name" value="Alcohol_oxidase"/>
    <property type="match status" value="1"/>
</dbReference>
<dbReference type="RefSeq" id="WP_185252203.1">
    <property type="nucleotide sequence ID" value="NZ_JACKXE010000001.1"/>
</dbReference>
<dbReference type="Gene3D" id="3.50.50.60">
    <property type="entry name" value="FAD/NAD(P)-binding domain"/>
    <property type="match status" value="1"/>
</dbReference>
<sequence>MTQDTFDYVIVGAGSAGAVLAARLTEDPGVSVVLLEAGGEAEGDEVMIPAAFPTMFKTKWDWNYNTTEQKQLNNRRAYWPRMKALGGCSSMNAMIYIRGNSADYDSWRDQYGATGWGYDDCLPYFRKSEDNERLAGPLHGRGGPLHVEDRRYTHELSHLFVDSAVSHGLKRTDDFNGASQEGAGQYQVTCKGGRRWSTNEGYLKPARSRPNLTVTTGALASRIELDGERATGVTFRQDGVEHTVHATREVLLCGGSINSPQLLMLSGIGPGNHLAEVGITAKVDLAGVGANLQDHPVVPLLWYTRGITDLAQLNNVRNFARWKISGTGPLSSNVGEAGAFFGSRDGLVAPDIQIHAAPSGFYDNGMHEPTSRMFTAAPTLVSVASRGSVRLRSADPAWHPAIDAAYLEDQTDLDALLSGAKQTWEMVTQGALASYLDKPWNLPADPSDEDLIEHIRTWAQTLYHPTSTCAMGSGEDAVVDAQLKVRGVEGLRVVDASVMPAVPRGNTNAPTIMLAEKAADEIRKSS</sequence>
<keyword evidence="7" id="KW-1185">Reference proteome</keyword>
<reference evidence="6 7" key="1">
    <citation type="submission" date="2020-08" db="EMBL/GenBank/DDBJ databases">
        <authorList>
            <person name="Seo M.-J."/>
        </authorList>
    </citation>
    <scope>NUCLEOTIDE SEQUENCE [LARGE SCALE GENOMIC DNA]</scope>
    <source>
        <strain evidence="6 7">KIGAM211</strain>
    </source>
</reference>
<dbReference type="PROSITE" id="PS00624">
    <property type="entry name" value="GMC_OXRED_2"/>
    <property type="match status" value="1"/>
</dbReference>
<comment type="caution">
    <text evidence="6">The sequence shown here is derived from an EMBL/GenBank/DDBJ whole genome shotgun (WGS) entry which is preliminary data.</text>
</comment>
<dbReference type="Gene3D" id="3.30.560.10">
    <property type="entry name" value="Glucose Oxidase, domain 3"/>
    <property type="match status" value="1"/>
</dbReference>
<name>A0A7X0REV3_9ACTN</name>
<dbReference type="SUPFAM" id="SSF54373">
    <property type="entry name" value="FAD-linked reductases, C-terminal domain"/>
    <property type="match status" value="1"/>
</dbReference>
<dbReference type="AlphaFoldDB" id="A0A7X0REV3"/>
<gene>
    <name evidence="6" type="ORF">H5V45_06615</name>
</gene>
<dbReference type="Pfam" id="PF05199">
    <property type="entry name" value="GMC_oxred_C"/>
    <property type="match status" value="1"/>
</dbReference>
<evidence type="ECO:0000259" key="5">
    <source>
        <dbReference type="PROSITE" id="PS00624"/>
    </source>
</evidence>
<dbReference type="InterPro" id="IPR000172">
    <property type="entry name" value="GMC_OxRdtase_N"/>
</dbReference>
<feature type="domain" description="Glucose-methanol-choline oxidoreductase N-terminal" evidence="5">
    <location>
        <begin position="255"/>
        <end position="269"/>
    </location>
</feature>
<evidence type="ECO:0000256" key="2">
    <source>
        <dbReference type="ARBA" id="ARBA00010790"/>
    </source>
</evidence>
<evidence type="ECO:0000313" key="7">
    <source>
        <dbReference type="Proteomes" id="UP000523955"/>
    </source>
</evidence>
<evidence type="ECO:0000256" key="1">
    <source>
        <dbReference type="ARBA" id="ARBA00001974"/>
    </source>
</evidence>
<dbReference type="InterPro" id="IPR012132">
    <property type="entry name" value="GMC_OxRdtase"/>
</dbReference>
<dbReference type="InterPro" id="IPR036188">
    <property type="entry name" value="FAD/NAD-bd_sf"/>
</dbReference>
<evidence type="ECO:0000256" key="3">
    <source>
        <dbReference type="ARBA" id="ARBA00022630"/>
    </source>
</evidence>
<proteinExistence type="inferred from homology"/>
<dbReference type="SUPFAM" id="SSF51905">
    <property type="entry name" value="FAD/NAD(P)-binding domain"/>
    <property type="match status" value="1"/>
</dbReference>
<comment type="cofactor">
    <cofactor evidence="1">
        <name>FAD</name>
        <dbReference type="ChEBI" id="CHEBI:57692"/>
    </cofactor>
</comment>
<evidence type="ECO:0000256" key="4">
    <source>
        <dbReference type="ARBA" id="ARBA00022827"/>
    </source>
</evidence>
<accession>A0A7X0REV3</accession>
<keyword evidence="3" id="KW-0285">Flavoprotein</keyword>
<dbReference type="GO" id="GO:0019285">
    <property type="term" value="P:glycine betaine biosynthetic process from choline"/>
    <property type="evidence" value="ECO:0007669"/>
    <property type="project" value="TreeGrafter"/>
</dbReference>
<comment type="similarity">
    <text evidence="2">Belongs to the GMC oxidoreductase family.</text>
</comment>
<dbReference type="EMBL" id="JACKXE010000001">
    <property type="protein sequence ID" value="MBB6626991.1"/>
    <property type="molecule type" value="Genomic_DNA"/>
</dbReference>
<dbReference type="PANTHER" id="PTHR11552:SF147">
    <property type="entry name" value="CHOLINE DEHYDROGENASE, MITOCHONDRIAL"/>
    <property type="match status" value="1"/>
</dbReference>
<dbReference type="GO" id="GO:0016020">
    <property type="term" value="C:membrane"/>
    <property type="evidence" value="ECO:0007669"/>
    <property type="project" value="TreeGrafter"/>
</dbReference>
<dbReference type="PANTHER" id="PTHR11552">
    <property type="entry name" value="GLUCOSE-METHANOL-CHOLINE GMC OXIDOREDUCTASE"/>
    <property type="match status" value="1"/>
</dbReference>
<dbReference type="Pfam" id="PF00732">
    <property type="entry name" value="GMC_oxred_N"/>
    <property type="match status" value="1"/>
</dbReference>
<dbReference type="Proteomes" id="UP000523955">
    <property type="component" value="Unassembled WGS sequence"/>
</dbReference>
<evidence type="ECO:0000313" key="6">
    <source>
        <dbReference type="EMBL" id="MBB6626991.1"/>
    </source>
</evidence>
<keyword evidence="4" id="KW-0274">FAD</keyword>
<dbReference type="GO" id="GO:0008812">
    <property type="term" value="F:choline dehydrogenase activity"/>
    <property type="evidence" value="ECO:0007669"/>
    <property type="project" value="TreeGrafter"/>
</dbReference>
<organism evidence="6 7">
    <name type="scientific">Nocardioides luti</name>
    <dbReference type="NCBI Taxonomy" id="2761101"/>
    <lineage>
        <taxon>Bacteria</taxon>
        <taxon>Bacillati</taxon>
        <taxon>Actinomycetota</taxon>
        <taxon>Actinomycetes</taxon>
        <taxon>Propionibacteriales</taxon>
        <taxon>Nocardioidaceae</taxon>
        <taxon>Nocardioides</taxon>
    </lineage>
</organism>
<dbReference type="InterPro" id="IPR007867">
    <property type="entry name" value="GMC_OxRtase_C"/>
</dbReference>